<evidence type="ECO:0000313" key="2">
    <source>
        <dbReference type="Proteomes" id="UP000180043"/>
    </source>
</evidence>
<name>A0A1S1LME4_MYCCH</name>
<protein>
    <submittedName>
        <fullName evidence="1">Uncharacterized protein</fullName>
    </submittedName>
</protein>
<sequence>MARTFPTCGIWIYDYEVRLWIGDYEGSESEPLSDTQIDSLIRNLEHAKTLRGHGQDLTWVLGRESTEPPKAPSVTSVSEATGLFAATVLANREVES</sequence>
<dbReference type="AlphaFoldDB" id="A0A1S1LME4"/>
<dbReference type="EMBL" id="MLIQ01000023">
    <property type="protein sequence ID" value="OHU51475.1"/>
    <property type="molecule type" value="Genomic_DNA"/>
</dbReference>
<organism evidence="1 2">
    <name type="scientific">Mycobacteroides chelonae</name>
    <name type="common">Mycobacterium chelonae</name>
    <dbReference type="NCBI Taxonomy" id="1774"/>
    <lineage>
        <taxon>Bacteria</taxon>
        <taxon>Bacillati</taxon>
        <taxon>Actinomycetota</taxon>
        <taxon>Actinomycetes</taxon>
        <taxon>Mycobacteriales</taxon>
        <taxon>Mycobacteriaceae</taxon>
        <taxon>Mycobacteroides</taxon>
    </lineage>
</organism>
<evidence type="ECO:0000313" key="1">
    <source>
        <dbReference type="EMBL" id="OHU51475.1"/>
    </source>
</evidence>
<accession>A0A1S1LME4</accession>
<gene>
    <name evidence="1" type="ORF">BKG82_23040</name>
</gene>
<comment type="caution">
    <text evidence="1">The sequence shown here is derived from an EMBL/GenBank/DDBJ whole genome shotgun (WGS) entry which is preliminary data.</text>
</comment>
<reference evidence="1 2" key="1">
    <citation type="submission" date="2016-10" db="EMBL/GenBank/DDBJ databases">
        <title>Evaluation of Human, Veterinary and Environmental Mycobacterium chelonae Isolates by Core Genome Phylogenomic Analysis, Targeted Gene Comparison, and Anti-microbial Susceptibility Patterns: A Tale of Mistaken Identities.</title>
        <authorList>
            <person name="Fogelson S.B."/>
            <person name="Camus A.C."/>
            <person name="Lorenz W."/>
            <person name="Vasireddy R."/>
            <person name="Vasireddy S."/>
            <person name="Smith T."/>
            <person name="Brown-Elliott B.A."/>
            <person name="Wallace R.J.Jr."/>
            <person name="Hasan N.A."/>
            <person name="Reischl U."/>
            <person name="Sanchez S."/>
        </authorList>
    </citation>
    <scope>NUCLEOTIDE SEQUENCE [LARGE SCALE GENOMIC DNA]</scope>
    <source>
        <strain evidence="1 2">15515</strain>
    </source>
</reference>
<proteinExistence type="predicted"/>
<dbReference type="Proteomes" id="UP000180043">
    <property type="component" value="Unassembled WGS sequence"/>
</dbReference>